<dbReference type="OrthoDB" id="5410178at2759"/>
<keyword evidence="4 5" id="KW-0472">Membrane</keyword>
<dbReference type="InterPro" id="IPR036259">
    <property type="entry name" value="MFS_trans_sf"/>
</dbReference>
<feature type="transmembrane region" description="Helical" evidence="5">
    <location>
        <begin position="103"/>
        <end position="127"/>
    </location>
</feature>
<evidence type="ECO:0000256" key="4">
    <source>
        <dbReference type="ARBA" id="ARBA00023136"/>
    </source>
</evidence>
<feature type="transmembrane region" description="Helical" evidence="5">
    <location>
        <begin position="476"/>
        <end position="497"/>
    </location>
</feature>
<dbReference type="PANTHER" id="PTHR23502">
    <property type="entry name" value="MAJOR FACILITATOR SUPERFAMILY"/>
    <property type="match status" value="1"/>
</dbReference>
<evidence type="ECO:0000256" key="1">
    <source>
        <dbReference type="ARBA" id="ARBA00004141"/>
    </source>
</evidence>
<gene>
    <name evidence="7" type="ORF">HYALB_00011672</name>
</gene>
<feature type="transmembrane region" description="Helical" evidence="5">
    <location>
        <begin position="379"/>
        <end position="397"/>
    </location>
</feature>
<comment type="caution">
    <text evidence="7">The sequence shown here is derived from an EMBL/GenBank/DDBJ whole genome shotgun (WGS) entry which is preliminary data.</text>
</comment>
<keyword evidence="2 5" id="KW-0812">Transmembrane</keyword>
<dbReference type="PANTHER" id="PTHR23502:SF157">
    <property type="entry name" value="MAJOR FACILITATOR SUPERFAMILY (MFS) PROFILE DOMAIN-CONTAINING PROTEIN-RELATED"/>
    <property type="match status" value="1"/>
</dbReference>
<accession>A0A9N9LX99</accession>
<dbReference type="AlphaFoldDB" id="A0A9N9LX99"/>
<dbReference type="Gene3D" id="1.20.1250.20">
    <property type="entry name" value="MFS general substrate transporter like domains"/>
    <property type="match status" value="1"/>
</dbReference>
<name>A0A9N9LX99_9HELO</name>
<evidence type="ECO:0000256" key="5">
    <source>
        <dbReference type="SAM" id="Phobius"/>
    </source>
</evidence>
<feature type="transmembrane region" description="Helical" evidence="5">
    <location>
        <begin position="195"/>
        <end position="215"/>
    </location>
</feature>
<keyword evidence="8" id="KW-1185">Reference proteome</keyword>
<sequence>MMWEKSHHMSSEDVQDSTVRQSLATCNPPHLDILRAHLSDLGLELDSEGIVRWERSNKLHPRNWSLSRKLYDISLIVILDFATTAISSAGAATSDVAREDLKIGRVLSLFSFTSIYMIGQGFGGAVFPPFSESFGRKKLYVISTALYSLFCLLPGVLPYLPVILIGRFGAGVLSAIPTNVVAGSIEDMFNAGHRIWMIFAWLMAANLGLSLGPIYGAFVVEYLGWHWHFRISAIFTGAMSILLLFTRESRPSQLLEARVALLRKATGDDSFRINNPDHAPDLDTLIRLVLLRPIRLLFTEPIVFVTSIISAVAFALVYLFTEAIPIVYGFFGFSATQSSLVFLAMCVGICLSVLTRFYDQHIFRKRQKNRQPLQPEDKLTGFAIGAPLLAIGLWWFAWTVPPIVNHVPWIISSCSLALIGYACTEFDTTLAGYVADSYTIYAASAFASMALARAVLCAVFPLFAHQMFVALGSNKALTVLASLATLFCLTPILLLSYGTAIRKSSKFASYSLDVYRDHQVDAETWEIETVELVVDGVILSSEPPRTT</sequence>
<evidence type="ECO:0000313" key="8">
    <source>
        <dbReference type="Proteomes" id="UP000701801"/>
    </source>
</evidence>
<feature type="transmembrane region" description="Helical" evidence="5">
    <location>
        <begin position="438"/>
        <end position="464"/>
    </location>
</feature>
<dbReference type="PROSITE" id="PS50850">
    <property type="entry name" value="MFS"/>
    <property type="match status" value="1"/>
</dbReference>
<evidence type="ECO:0000313" key="7">
    <source>
        <dbReference type="EMBL" id="CAG8980139.1"/>
    </source>
</evidence>
<feature type="transmembrane region" description="Helical" evidence="5">
    <location>
        <begin position="227"/>
        <end position="245"/>
    </location>
</feature>
<proteinExistence type="predicted"/>
<keyword evidence="3 5" id="KW-1133">Transmembrane helix</keyword>
<organism evidence="7 8">
    <name type="scientific">Hymenoscyphus albidus</name>
    <dbReference type="NCBI Taxonomy" id="595503"/>
    <lineage>
        <taxon>Eukaryota</taxon>
        <taxon>Fungi</taxon>
        <taxon>Dikarya</taxon>
        <taxon>Ascomycota</taxon>
        <taxon>Pezizomycotina</taxon>
        <taxon>Leotiomycetes</taxon>
        <taxon>Helotiales</taxon>
        <taxon>Helotiaceae</taxon>
        <taxon>Hymenoscyphus</taxon>
    </lineage>
</organism>
<dbReference type="Proteomes" id="UP000701801">
    <property type="component" value="Unassembled WGS sequence"/>
</dbReference>
<feature type="transmembrane region" description="Helical" evidence="5">
    <location>
        <begin position="139"/>
        <end position="157"/>
    </location>
</feature>
<dbReference type="SUPFAM" id="SSF103473">
    <property type="entry name" value="MFS general substrate transporter"/>
    <property type="match status" value="1"/>
</dbReference>
<dbReference type="GO" id="GO:0016020">
    <property type="term" value="C:membrane"/>
    <property type="evidence" value="ECO:0007669"/>
    <property type="project" value="UniProtKB-SubCell"/>
</dbReference>
<dbReference type="InterPro" id="IPR011701">
    <property type="entry name" value="MFS"/>
</dbReference>
<feature type="transmembrane region" description="Helical" evidence="5">
    <location>
        <begin position="409"/>
        <end position="426"/>
    </location>
</feature>
<reference evidence="7" key="1">
    <citation type="submission" date="2021-07" db="EMBL/GenBank/DDBJ databases">
        <authorList>
            <person name="Durling M."/>
        </authorList>
    </citation>
    <scope>NUCLEOTIDE SEQUENCE</scope>
</reference>
<dbReference type="EMBL" id="CAJVRM010000361">
    <property type="protein sequence ID" value="CAG8980139.1"/>
    <property type="molecule type" value="Genomic_DNA"/>
</dbReference>
<dbReference type="Pfam" id="PF07690">
    <property type="entry name" value="MFS_1"/>
    <property type="match status" value="1"/>
</dbReference>
<dbReference type="InterPro" id="IPR020846">
    <property type="entry name" value="MFS_dom"/>
</dbReference>
<feature type="domain" description="Major facilitator superfamily (MFS) profile" evidence="6">
    <location>
        <begin position="69"/>
        <end position="499"/>
    </location>
</feature>
<evidence type="ECO:0000256" key="2">
    <source>
        <dbReference type="ARBA" id="ARBA00022692"/>
    </source>
</evidence>
<protein>
    <recommendedName>
        <fullName evidence="6">Major facilitator superfamily (MFS) profile domain-containing protein</fullName>
    </recommendedName>
</protein>
<evidence type="ECO:0000256" key="3">
    <source>
        <dbReference type="ARBA" id="ARBA00022989"/>
    </source>
</evidence>
<evidence type="ECO:0000259" key="6">
    <source>
        <dbReference type="PROSITE" id="PS50850"/>
    </source>
</evidence>
<feature type="transmembrane region" description="Helical" evidence="5">
    <location>
        <begin position="340"/>
        <end position="358"/>
    </location>
</feature>
<feature type="transmembrane region" description="Helical" evidence="5">
    <location>
        <begin position="296"/>
        <end position="320"/>
    </location>
</feature>
<dbReference type="GO" id="GO:0022857">
    <property type="term" value="F:transmembrane transporter activity"/>
    <property type="evidence" value="ECO:0007669"/>
    <property type="project" value="InterPro"/>
</dbReference>
<comment type="subcellular location">
    <subcellularLocation>
        <location evidence="1">Membrane</location>
        <topology evidence="1">Multi-pass membrane protein</topology>
    </subcellularLocation>
</comment>